<organism evidence="1 2">
    <name type="scientific">Aporhodopirellula rubra</name>
    <dbReference type="NCBI Taxonomy" id="980271"/>
    <lineage>
        <taxon>Bacteria</taxon>
        <taxon>Pseudomonadati</taxon>
        <taxon>Planctomycetota</taxon>
        <taxon>Planctomycetia</taxon>
        <taxon>Pirellulales</taxon>
        <taxon>Pirellulaceae</taxon>
        <taxon>Aporhodopirellula</taxon>
    </lineage>
</organism>
<dbReference type="Proteomes" id="UP000536179">
    <property type="component" value="Unassembled WGS sequence"/>
</dbReference>
<dbReference type="GO" id="GO:0004553">
    <property type="term" value="F:hydrolase activity, hydrolyzing O-glycosyl compounds"/>
    <property type="evidence" value="ECO:0007669"/>
    <property type="project" value="InterPro"/>
</dbReference>
<gene>
    <name evidence="1" type="ORF">FHS27_004361</name>
</gene>
<dbReference type="Pfam" id="PF17963">
    <property type="entry name" value="Big_9"/>
    <property type="match status" value="3"/>
</dbReference>
<dbReference type="Gene3D" id="2.60.40.3440">
    <property type="match status" value="2"/>
</dbReference>
<dbReference type="RefSeq" id="WP_184306702.1">
    <property type="nucleotide sequence ID" value="NZ_JACHXU010000016.1"/>
</dbReference>
<sequence length="1367" mass="146184">MLAGDFDVRFVLTARDIETDQLLPNIDGVVAMTADNDQTLRYQVPINEVFKLEVAAQDLRERGSQFGIFRVVTDILVESKGVLEPAIGEVQELIFSHDILSEDNSSGMLEFYLDSNPEEKVTMSLAEFLGDGDAHVAEVIREVVVGLNDDVSSGSQVRTRAMRIAEYGPEEVPVYFTDVVYTDPSFVGVDMPMLRVNLAIDSDGTEGLVLKEVVENEFDVYVDRDGDGSKDDINPDRMYQFFELRNRNVGVGDPPTFNLTRVYGNTRVVGGFDQSDVERDIFDEVGGLGPVSGGGIFDAIDGFSGEIAYDAFAIPVRAVSLANEVSVRLDPPDVGDGVLLYGTETNKEEVASDRILLGGNSRFLIDVGPELSNVEAADIRRELDEDGEQVTIELSSSVEADPGDLLYSLMSTAVLGSVVLDGHILRYVPNENAFGTEELVYRVTHESGAFDEGQITFDIDPKPDAPVAEDDSVRMDEDGELRISVASLLANDTDADADDLLELASHTQPEHGTVTRSEGMLVYRPSDDFFGEDSFSYTISDSTGLRSTATVGIVIDPINDPPWVQGESARTEPNSPIVFAIEELLSNDVAGPLEVEQDLSIVAVSATSVAGSTVVIDGDKIVYTPATDMMGEDSFSYTVSDGIAEEEATITIQVGFDVEAVLLELPSGISSDLAVRRVGDRIEVVDQNNEQALLLNRPLNTILSLVIRGAIDKPNRIEIDHHTGGLITFVEAAASLSVVGGDTGDDEVIIRSSEFVNATVSERDVDNPTINTGMIARLQSDSVVSEQVVSGFEKITVVGMEAISVSPTSIFDVDDSSLYLGASEPVTMSRTIRINGGTLSSASPLMLGNDVSLFGNGVVDGRVVSAIGSVITSTGNLRLGDVDYENGIDIGGVLDASRHEVTLLDADGAMIRGRLLLGADSLESVSSVAGWVQSLSGIEVHSDGQIRGHGTIVTPNHVETPLLNNGLIDGNSLDEPLILEGWVTGAGEVSDVRFAGTWNSSDEVTSRLDGPVNFLDTSVTHVDIGGDGAGTTYDRLRFNPIARLDGVLEVELVNDFSPKVGNRFDLIEGTSELAGEFDAVVLPSLPDGLTWLVDQSASGVSLHIELDENAIGEIVHVEFSETNEIIILADSGQEIPVEGDTFAMNVDPKNQRFESPDSWIVGETEKVGGERQQVATNGSATLRFLGAGWTNFIDRFDINRVGGVTAVDALVIINELNGPKYSSAETSTLVDVNAVEAFPNVFFDVNGDGRVSAVDALQVINRLIALDVGAEPIIEGEPAGGEIVAVDVFSHRDSTDDESLGGGFAPMGLGNLDPDAVSSATDSVLTQWSASSMPFPSQRSGDSRGNEADVLLTDALELFTQAESRKS</sequence>
<reference evidence="1 2" key="1">
    <citation type="submission" date="2020-08" db="EMBL/GenBank/DDBJ databases">
        <title>Genomic Encyclopedia of Type Strains, Phase III (KMG-III): the genomes of soil and plant-associated and newly described type strains.</title>
        <authorList>
            <person name="Whitman W."/>
        </authorList>
    </citation>
    <scope>NUCLEOTIDE SEQUENCE [LARGE SCALE GENOMIC DNA]</scope>
    <source>
        <strain evidence="1 2">CECT 8075</strain>
    </source>
</reference>
<evidence type="ECO:0000313" key="1">
    <source>
        <dbReference type="EMBL" id="MBB3208532.1"/>
    </source>
</evidence>
<protein>
    <recommendedName>
        <fullName evidence="3">Dockerin type I repeat protein</fullName>
    </recommendedName>
</protein>
<keyword evidence="2" id="KW-1185">Reference proteome</keyword>
<evidence type="ECO:0000313" key="2">
    <source>
        <dbReference type="Proteomes" id="UP000536179"/>
    </source>
</evidence>
<proteinExistence type="predicted"/>
<comment type="caution">
    <text evidence="1">The sequence shown here is derived from an EMBL/GenBank/DDBJ whole genome shotgun (WGS) entry which is preliminary data.</text>
</comment>
<dbReference type="EMBL" id="JACHXU010000016">
    <property type="protein sequence ID" value="MBB3208532.1"/>
    <property type="molecule type" value="Genomic_DNA"/>
</dbReference>
<dbReference type="InterPro" id="IPR002105">
    <property type="entry name" value="Dockerin_1_rpt"/>
</dbReference>
<name>A0A7W5E3B2_9BACT</name>
<evidence type="ECO:0008006" key="3">
    <source>
        <dbReference type="Google" id="ProtNLM"/>
    </source>
</evidence>
<dbReference type="Pfam" id="PF00404">
    <property type="entry name" value="Dockerin_1"/>
    <property type="match status" value="1"/>
</dbReference>
<dbReference type="NCBIfam" id="NF012211">
    <property type="entry name" value="tand_rpt_95"/>
    <property type="match status" value="2"/>
</dbReference>
<accession>A0A7W5E3B2</accession>
<dbReference type="GO" id="GO:0000272">
    <property type="term" value="P:polysaccharide catabolic process"/>
    <property type="evidence" value="ECO:0007669"/>
    <property type="project" value="InterPro"/>
</dbReference>